<accession>A0A5N5J510</accession>
<evidence type="ECO:0000313" key="3">
    <source>
        <dbReference type="Proteomes" id="UP000326939"/>
    </source>
</evidence>
<name>A0A5N5J510_9ROSI</name>
<dbReference type="EMBL" id="VDCV01000019">
    <property type="protein sequence ID" value="KAB5512815.1"/>
    <property type="molecule type" value="Genomic_DNA"/>
</dbReference>
<dbReference type="Proteomes" id="UP000326939">
    <property type="component" value="Chromosome 19"/>
</dbReference>
<feature type="compositionally biased region" description="Polar residues" evidence="1">
    <location>
        <begin position="1"/>
        <end position="21"/>
    </location>
</feature>
<sequence>MELPKTTSSDSHPNSFTKFCVSSSTTTSRPSTDPSSRHPSNDFEPEEKVIVEQLVN</sequence>
<feature type="compositionally biased region" description="Basic and acidic residues" evidence="1">
    <location>
        <begin position="35"/>
        <end position="50"/>
    </location>
</feature>
<evidence type="ECO:0000313" key="2">
    <source>
        <dbReference type="EMBL" id="KAB5512815.1"/>
    </source>
</evidence>
<feature type="compositionally biased region" description="Low complexity" evidence="1">
    <location>
        <begin position="22"/>
        <end position="34"/>
    </location>
</feature>
<reference evidence="3" key="1">
    <citation type="journal article" date="2019" name="Gigascience">
        <title>De novo genome assembly of the endangered Acer yangbiense, a plant species with extremely small populations endemic to Yunnan Province, China.</title>
        <authorList>
            <person name="Yang J."/>
            <person name="Wariss H.M."/>
            <person name="Tao L."/>
            <person name="Zhang R."/>
            <person name="Yun Q."/>
            <person name="Hollingsworth P."/>
            <person name="Dao Z."/>
            <person name="Luo G."/>
            <person name="Guo H."/>
            <person name="Ma Y."/>
            <person name="Sun W."/>
        </authorList>
    </citation>
    <scope>NUCLEOTIDE SEQUENCE [LARGE SCALE GENOMIC DNA]</scope>
    <source>
        <strain evidence="3">cv. br00</strain>
    </source>
</reference>
<gene>
    <name evidence="2" type="ORF">DKX38_029843</name>
</gene>
<organism evidence="2 3">
    <name type="scientific">Salix brachista</name>
    <dbReference type="NCBI Taxonomy" id="2182728"/>
    <lineage>
        <taxon>Eukaryota</taxon>
        <taxon>Viridiplantae</taxon>
        <taxon>Streptophyta</taxon>
        <taxon>Embryophyta</taxon>
        <taxon>Tracheophyta</taxon>
        <taxon>Spermatophyta</taxon>
        <taxon>Magnoliopsida</taxon>
        <taxon>eudicotyledons</taxon>
        <taxon>Gunneridae</taxon>
        <taxon>Pentapetalae</taxon>
        <taxon>rosids</taxon>
        <taxon>fabids</taxon>
        <taxon>Malpighiales</taxon>
        <taxon>Salicaceae</taxon>
        <taxon>Saliceae</taxon>
        <taxon>Salix</taxon>
    </lineage>
</organism>
<evidence type="ECO:0000256" key="1">
    <source>
        <dbReference type="SAM" id="MobiDB-lite"/>
    </source>
</evidence>
<protein>
    <submittedName>
        <fullName evidence="2">Uncharacterized protein</fullName>
    </submittedName>
</protein>
<dbReference type="AlphaFoldDB" id="A0A5N5J510"/>
<proteinExistence type="predicted"/>
<keyword evidence="3" id="KW-1185">Reference proteome</keyword>
<feature type="region of interest" description="Disordered" evidence="1">
    <location>
        <begin position="1"/>
        <end position="56"/>
    </location>
</feature>
<comment type="caution">
    <text evidence="2">The sequence shown here is derived from an EMBL/GenBank/DDBJ whole genome shotgun (WGS) entry which is preliminary data.</text>
</comment>